<comment type="caution">
    <text evidence="1">The sequence shown here is derived from an EMBL/GenBank/DDBJ whole genome shotgun (WGS) entry which is preliminary data.</text>
</comment>
<organism evidence="1 2">
    <name type="scientific">Pelagomonas calceolata</name>
    <dbReference type="NCBI Taxonomy" id="35677"/>
    <lineage>
        <taxon>Eukaryota</taxon>
        <taxon>Sar</taxon>
        <taxon>Stramenopiles</taxon>
        <taxon>Ochrophyta</taxon>
        <taxon>Pelagophyceae</taxon>
        <taxon>Pelagomonadales</taxon>
        <taxon>Pelagomonadaceae</taxon>
        <taxon>Pelagomonas</taxon>
    </lineage>
</organism>
<evidence type="ECO:0000313" key="2">
    <source>
        <dbReference type="Proteomes" id="UP000789595"/>
    </source>
</evidence>
<feature type="non-terminal residue" evidence="1">
    <location>
        <position position="1"/>
    </location>
</feature>
<dbReference type="GO" id="GO:0051537">
    <property type="term" value="F:2 iron, 2 sulfur cluster binding"/>
    <property type="evidence" value="ECO:0007669"/>
    <property type="project" value="InterPro"/>
</dbReference>
<dbReference type="Proteomes" id="UP000789595">
    <property type="component" value="Unassembled WGS sequence"/>
</dbReference>
<name>A0A8J2WSF8_9STRA</name>
<dbReference type="InterPro" id="IPR036922">
    <property type="entry name" value="Rieske_2Fe-2S_sf"/>
</dbReference>
<keyword evidence="2" id="KW-1185">Reference proteome</keyword>
<dbReference type="EMBL" id="CAKKNE010000006">
    <property type="protein sequence ID" value="CAH0379051.1"/>
    <property type="molecule type" value="Genomic_DNA"/>
</dbReference>
<protein>
    <submittedName>
        <fullName evidence="1">Uncharacterized protein</fullName>
    </submittedName>
</protein>
<reference evidence="1" key="1">
    <citation type="submission" date="2021-11" db="EMBL/GenBank/DDBJ databases">
        <authorList>
            <consortium name="Genoscope - CEA"/>
            <person name="William W."/>
        </authorList>
    </citation>
    <scope>NUCLEOTIDE SEQUENCE</scope>
</reference>
<gene>
    <name evidence="1" type="ORF">PECAL_6P06520</name>
</gene>
<accession>A0A8J2WSF8</accession>
<proteinExistence type="predicted"/>
<dbReference type="AlphaFoldDB" id="A0A8J2WSF8"/>
<sequence length="127" mass="13970">HPSHWSICAQVGRTIQGKPYLVRRLSNGALATTSTECGRCEYPLLQAEQKTFEDSEFICCDMCGATFDVEDGAPQPSAEGAGKPLFGALLKAKPQKSLLVFENRELKDGSVYVNITPKSKQLFEDEE</sequence>
<evidence type="ECO:0000313" key="1">
    <source>
        <dbReference type="EMBL" id="CAH0379051.1"/>
    </source>
</evidence>
<dbReference type="SUPFAM" id="SSF50022">
    <property type="entry name" value="ISP domain"/>
    <property type="match status" value="1"/>
</dbReference>